<dbReference type="CDD" id="cd00569">
    <property type="entry name" value="HTH_Hin_like"/>
    <property type="match status" value="1"/>
</dbReference>
<dbReference type="GO" id="GO:0000150">
    <property type="term" value="F:DNA strand exchange activity"/>
    <property type="evidence" value="ECO:0007669"/>
    <property type="project" value="UniProtKB-KW"/>
</dbReference>
<comment type="similarity">
    <text evidence="1">Belongs to the site-specific recombinase resolvase family.</text>
</comment>
<evidence type="ECO:0000256" key="5">
    <source>
        <dbReference type="ARBA" id="ARBA00023172"/>
    </source>
</evidence>
<dbReference type="EMBL" id="CP043507">
    <property type="protein sequence ID" value="QEO18877.1"/>
    <property type="molecule type" value="Genomic_DNA"/>
</dbReference>
<keyword evidence="10" id="KW-1185">Reference proteome</keyword>
<dbReference type="Gene3D" id="3.40.50.1390">
    <property type="entry name" value="Resolvase, N-terminal catalytic domain"/>
    <property type="match status" value="1"/>
</dbReference>
<evidence type="ECO:0000256" key="1">
    <source>
        <dbReference type="ARBA" id="ARBA00009913"/>
    </source>
</evidence>
<evidence type="ECO:0000256" key="2">
    <source>
        <dbReference type="ARBA" id="ARBA00022908"/>
    </source>
</evidence>
<evidence type="ECO:0000259" key="8">
    <source>
        <dbReference type="PROSITE" id="PS51736"/>
    </source>
</evidence>
<dbReference type="InterPro" id="IPR036162">
    <property type="entry name" value="Resolvase-like_N_sf"/>
</dbReference>
<keyword evidence="5" id="KW-0233">DNA recombination</keyword>
<dbReference type="FunFam" id="3.40.50.1390:FF:000001">
    <property type="entry name" value="DNA recombinase"/>
    <property type="match status" value="1"/>
</dbReference>
<dbReference type="CDD" id="cd03768">
    <property type="entry name" value="SR_ResInv"/>
    <property type="match status" value="1"/>
</dbReference>
<evidence type="ECO:0000313" key="9">
    <source>
        <dbReference type="EMBL" id="QEO18877.1"/>
    </source>
</evidence>
<dbReference type="GO" id="GO:0015074">
    <property type="term" value="P:DNA integration"/>
    <property type="evidence" value="ECO:0007669"/>
    <property type="project" value="UniProtKB-KW"/>
</dbReference>
<sequence length="186" mass="20691">MGYARVSTSDQNNRSQIDRLTEFGVEPAAIFQDKASGKNMHRPGWEHCWKELRDGDILVVTAIDRLGRDLVEVVQTVKALHDKGVDLKILSMNLDTRTATGRLIFSIIAAMAQWERELIVERTVNGLAAARARGKTGGRKAVLSDEQVVEAMARIQAGEKSADVAATYGVTRQAIYRRARNMRKEP</sequence>
<geneLocation type="plasmid" evidence="9">
    <name>unnamed1</name>
</geneLocation>
<name>A0A5C1YUH6_9PROT</name>
<reference evidence="9 10" key="1">
    <citation type="submission" date="2019-09" db="EMBL/GenBank/DDBJ databases">
        <title>Genome sequencing of strain KACC 21233.</title>
        <authorList>
            <person name="Heo J."/>
            <person name="Kim S.-J."/>
            <person name="Kim J.-S."/>
            <person name="Hong S.-B."/>
            <person name="Kwon S.-W."/>
        </authorList>
    </citation>
    <scope>NUCLEOTIDE SEQUENCE [LARGE SCALE GENOMIC DNA]</scope>
    <source>
        <strain evidence="9 10">KACC 21233</strain>
        <plasmid evidence="9 10">unnamed1</plasmid>
    </source>
</reference>
<dbReference type="InterPro" id="IPR009057">
    <property type="entry name" value="Homeodomain-like_sf"/>
</dbReference>
<dbReference type="AlphaFoldDB" id="A0A5C1YUH6"/>
<keyword evidence="4" id="KW-0238">DNA-binding</keyword>
<dbReference type="InterPro" id="IPR006118">
    <property type="entry name" value="Recombinase_CS"/>
</dbReference>
<dbReference type="Gene3D" id="1.10.10.60">
    <property type="entry name" value="Homeodomain-like"/>
    <property type="match status" value="1"/>
</dbReference>
<dbReference type="PROSITE" id="PS00397">
    <property type="entry name" value="RECOMBINASES_1"/>
    <property type="match status" value="1"/>
</dbReference>
<dbReference type="PANTHER" id="PTHR30461:SF26">
    <property type="entry name" value="RESOLVASE HOMOLOG YNEB"/>
    <property type="match status" value="1"/>
</dbReference>
<dbReference type="PANTHER" id="PTHR30461">
    <property type="entry name" value="DNA-INVERTASE FROM LAMBDOID PROPHAGE"/>
    <property type="match status" value="1"/>
</dbReference>
<evidence type="ECO:0000256" key="4">
    <source>
        <dbReference type="ARBA" id="ARBA00023125"/>
    </source>
</evidence>
<dbReference type="PROSITE" id="PS00398">
    <property type="entry name" value="RECOMBINASES_2"/>
    <property type="match status" value="1"/>
</dbReference>
<proteinExistence type="inferred from homology"/>
<dbReference type="SUPFAM" id="SSF46689">
    <property type="entry name" value="Homeodomain-like"/>
    <property type="match status" value="1"/>
</dbReference>
<feature type="active site" description="O-(5'-phospho-DNA)-serine intermediate" evidence="6 7">
    <location>
        <position position="7"/>
    </location>
</feature>
<dbReference type="OrthoDB" id="9800103at2"/>
<organism evidence="9 10">
    <name type="scientific">Acetobacter vaccinii</name>
    <dbReference type="NCBI Taxonomy" id="2592655"/>
    <lineage>
        <taxon>Bacteria</taxon>
        <taxon>Pseudomonadati</taxon>
        <taxon>Pseudomonadota</taxon>
        <taxon>Alphaproteobacteria</taxon>
        <taxon>Acetobacterales</taxon>
        <taxon>Acetobacteraceae</taxon>
        <taxon>Acetobacter</taxon>
    </lineage>
</organism>
<evidence type="ECO:0000256" key="6">
    <source>
        <dbReference type="PIRSR" id="PIRSR606118-50"/>
    </source>
</evidence>
<accession>A0A5C1YUH6</accession>
<keyword evidence="9" id="KW-0614">Plasmid</keyword>
<keyword evidence="3" id="KW-0230">DNA invertase</keyword>
<dbReference type="InterPro" id="IPR006119">
    <property type="entry name" value="Resolv_N"/>
</dbReference>
<dbReference type="Proteomes" id="UP000324536">
    <property type="component" value="Plasmid unnamed1"/>
</dbReference>
<gene>
    <name evidence="9" type="ORF">FLP30_12985</name>
</gene>
<evidence type="ECO:0000256" key="7">
    <source>
        <dbReference type="PROSITE-ProRule" id="PRU10137"/>
    </source>
</evidence>
<evidence type="ECO:0000313" key="10">
    <source>
        <dbReference type="Proteomes" id="UP000324536"/>
    </source>
</evidence>
<dbReference type="KEGG" id="acek:FLP30_12985"/>
<feature type="domain" description="Resolvase/invertase-type recombinase catalytic" evidence="8">
    <location>
        <begin position="1"/>
        <end position="134"/>
    </location>
</feature>
<dbReference type="SUPFAM" id="SSF53041">
    <property type="entry name" value="Resolvase-like"/>
    <property type="match status" value="1"/>
</dbReference>
<protein>
    <submittedName>
        <fullName evidence="9">Recombinase family protein</fullName>
    </submittedName>
</protein>
<dbReference type="SMART" id="SM00857">
    <property type="entry name" value="Resolvase"/>
    <property type="match status" value="1"/>
</dbReference>
<keyword evidence="2" id="KW-0229">DNA integration</keyword>
<dbReference type="InterPro" id="IPR050639">
    <property type="entry name" value="SSR_resolvase"/>
</dbReference>
<dbReference type="Pfam" id="PF00239">
    <property type="entry name" value="Resolvase"/>
    <property type="match status" value="1"/>
</dbReference>
<dbReference type="GO" id="GO:0003677">
    <property type="term" value="F:DNA binding"/>
    <property type="evidence" value="ECO:0007669"/>
    <property type="project" value="UniProtKB-KW"/>
</dbReference>
<evidence type="ECO:0000256" key="3">
    <source>
        <dbReference type="ARBA" id="ARBA00023100"/>
    </source>
</evidence>
<dbReference type="PROSITE" id="PS51736">
    <property type="entry name" value="RECOMBINASES_3"/>
    <property type="match status" value="1"/>
</dbReference>